<accession>A0A841Z2N4</accession>
<organism evidence="1 2">
    <name type="scientific">Listeria newyorkensis</name>
    <dbReference type="NCBI Taxonomy" id="1497681"/>
    <lineage>
        <taxon>Bacteria</taxon>
        <taxon>Bacillati</taxon>
        <taxon>Bacillota</taxon>
        <taxon>Bacilli</taxon>
        <taxon>Bacillales</taxon>
        <taxon>Listeriaceae</taxon>
        <taxon>Listeria</taxon>
    </lineage>
</organism>
<sequence>MDFLTVHELLLREPNLLVSLLQKSNWKRRYKDQYHEEILGNGRNLLLGDSGKIIHIIEGELLQQITNEKTEKNVINAIWGKGDCVFHNVFQEGNYEYIALGNVKLEVYNAGVVLQEIGQHPFFPDLLIDNIKRLEDNLFQYSKMLTKGTDERVTDMIRRLSKKGKDGYCIPKFVNYVLLAKCCQITPRTAKSKLKELEKSFQIIQLDGNRVLRFEAINSGL</sequence>
<dbReference type="InterPro" id="IPR014710">
    <property type="entry name" value="RmlC-like_jellyroll"/>
</dbReference>
<evidence type="ECO:0000313" key="2">
    <source>
        <dbReference type="Proteomes" id="UP000569903"/>
    </source>
</evidence>
<reference evidence="1 2" key="1">
    <citation type="submission" date="2020-03" db="EMBL/GenBank/DDBJ databases">
        <title>Soil Listeria distribution.</title>
        <authorList>
            <person name="Liao J."/>
            <person name="Wiedmann M."/>
        </authorList>
    </citation>
    <scope>NUCLEOTIDE SEQUENCE [LARGE SCALE GENOMIC DNA]</scope>
    <source>
        <strain evidence="1 2">FSL L7-1614</strain>
    </source>
</reference>
<comment type="caution">
    <text evidence="1">The sequence shown here is derived from an EMBL/GenBank/DDBJ whole genome shotgun (WGS) entry which is preliminary data.</text>
</comment>
<dbReference type="Gene3D" id="2.60.120.10">
    <property type="entry name" value="Jelly Rolls"/>
    <property type="match status" value="1"/>
</dbReference>
<evidence type="ECO:0008006" key="3">
    <source>
        <dbReference type="Google" id="ProtNLM"/>
    </source>
</evidence>
<name>A0A841Z2N4_9LIST</name>
<evidence type="ECO:0000313" key="1">
    <source>
        <dbReference type="EMBL" id="MBC1459093.1"/>
    </source>
</evidence>
<dbReference type="RefSeq" id="WP_185390234.1">
    <property type="nucleotide sequence ID" value="NZ_JAARQN010000019.1"/>
</dbReference>
<gene>
    <name evidence="1" type="ORF">HB850_15140</name>
</gene>
<dbReference type="Proteomes" id="UP000569903">
    <property type="component" value="Unassembled WGS sequence"/>
</dbReference>
<proteinExistence type="predicted"/>
<dbReference type="EMBL" id="JAARQN010000019">
    <property type="protein sequence ID" value="MBC1459093.1"/>
    <property type="molecule type" value="Genomic_DNA"/>
</dbReference>
<dbReference type="AlphaFoldDB" id="A0A841Z2N4"/>
<protein>
    <recommendedName>
        <fullName evidence="3">Crp/Fnr family transcriptional regulator</fullName>
    </recommendedName>
</protein>